<evidence type="ECO:0000313" key="2">
    <source>
        <dbReference type="Proteomes" id="UP000886998"/>
    </source>
</evidence>
<gene>
    <name evidence="1" type="primary">X975_26775</name>
    <name evidence="1" type="ORF">TNIN_93941</name>
</gene>
<evidence type="ECO:0000313" key="1">
    <source>
        <dbReference type="EMBL" id="GFY47864.1"/>
    </source>
</evidence>
<proteinExistence type="predicted"/>
<protein>
    <submittedName>
        <fullName evidence="1">RNase H domain-containing protein</fullName>
    </submittedName>
</protein>
<accession>A0A8X6X8C3</accession>
<keyword evidence="2" id="KW-1185">Reference proteome</keyword>
<sequence length="315" mass="35273">MFLIRDVHFQKLPKIGNDTSDLEYLGITVLSKDRIITIKNLYHPPNSQHLVTNMMEVINPDLFPYGFWRVLDNIGSDHLPILVEIDLKVNYTGVKNLHTGILRKPTGVCLKISLTIFCRKDLFRTTWKRNGPISSTSFLQLLSLQSLGGKQIDNLNPSNEETNAIISDNGHVSVDAREAAETLVQHSANESRLAFSSSDKRLARITRNQIKSCTDRPTDDPLFNVDFTLGELSYALQNLGTNKSPGPDSIPGHFLSHLGILVGKDCYTYVTCHGKLANYQDSGNRPSLFPFINQTRMPVLRQAIVLFLLPASLEN</sequence>
<organism evidence="1 2">
    <name type="scientific">Trichonephila inaurata madagascariensis</name>
    <dbReference type="NCBI Taxonomy" id="2747483"/>
    <lineage>
        <taxon>Eukaryota</taxon>
        <taxon>Metazoa</taxon>
        <taxon>Ecdysozoa</taxon>
        <taxon>Arthropoda</taxon>
        <taxon>Chelicerata</taxon>
        <taxon>Arachnida</taxon>
        <taxon>Araneae</taxon>
        <taxon>Araneomorphae</taxon>
        <taxon>Entelegynae</taxon>
        <taxon>Araneoidea</taxon>
        <taxon>Nephilidae</taxon>
        <taxon>Trichonephila</taxon>
        <taxon>Trichonephila inaurata</taxon>
    </lineage>
</organism>
<dbReference type="AlphaFoldDB" id="A0A8X6X8C3"/>
<dbReference type="EMBL" id="BMAV01006153">
    <property type="protein sequence ID" value="GFY47864.1"/>
    <property type="molecule type" value="Genomic_DNA"/>
</dbReference>
<dbReference type="Proteomes" id="UP000886998">
    <property type="component" value="Unassembled WGS sequence"/>
</dbReference>
<reference evidence="1" key="1">
    <citation type="submission" date="2020-08" db="EMBL/GenBank/DDBJ databases">
        <title>Multicomponent nature underlies the extraordinary mechanical properties of spider dragline silk.</title>
        <authorList>
            <person name="Kono N."/>
            <person name="Nakamura H."/>
            <person name="Mori M."/>
            <person name="Yoshida Y."/>
            <person name="Ohtoshi R."/>
            <person name="Malay A.D."/>
            <person name="Moran D.A.P."/>
            <person name="Tomita M."/>
            <person name="Numata K."/>
            <person name="Arakawa K."/>
        </authorList>
    </citation>
    <scope>NUCLEOTIDE SEQUENCE</scope>
</reference>
<comment type="caution">
    <text evidence="1">The sequence shown here is derived from an EMBL/GenBank/DDBJ whole genome shotgun (WGS) entry which is preliminary data.</text>
</comment>
<dbReference type="OrthoDB" id="6115992at2759"/>
<name>A0A8X6X8C3_9ARAC</name>